<dbReference type="GO" id="GO:0003723">
    <property type="term" value="F:RNA binding"/>
    <property type="evidence" value="ECO:0007669"/>
    <property type="project" value="InterPro"/>
</dbReference>
<dbReference type="Pfam" id="PF02171">
    <property type="entry name" value="Piwi"/>
    <property type="match status" value="1"/>
</dbReference>
<accession>A0AAN5C247</accession>
<dbReference type="SUPFAM" id="SSF53098">
    <property type="entry name" value="Ribonuclease H-like"/>
    <property type="match status" value="1"/>
</dbReference>
<dbReference type="Gene3D" id="3.30.420.10">
    <property type="entry name" value="Ribonuclease H-like superfamily/Ribonuclease H"/>
    <property type="match status" value="1"/>
</dbReference>
<gene>
    <name evidence="3" type="ORF">PMAYCL1PPCAC_04293</name>
</gene>
<dbReference type="SMART" id="SM00950">
    <property type="entry name" value="Piwi"/>
    <property type="match status" value="1"/>
</dbReference>
<evidence type="ECO:0000313" key="3">
    <source>
        <dbReference type="EMBL" id="GMR34098.1"/>
    </source>
</evidence>
<dbReference type="InterPro" id="IPR036085">
    <property type="entry name" value="PAZ_dom_sf"/>
</dbReference>
<dbReference type="InterPro" id="IPR012337">
    <property type="entry name" value="RNaseH-like_sf"/>
</dbReference>
<dbReference type="Proteomes" id="UP001328107">
    <property type="component" value="Unassembled WGS sequence"/>
</dbReference>
<dbReference type="InterPro" id="IPR036397">
    <property type="entry name" value="RNaseH_sf"/>
</dbReference>
<evidence type="ECO:0008006" key="5">
    <source>
        <dbReference type="Google" id="ProtNLM"/>
    </source>
</evidence>
<feature type="domain" description="Piwi" evidence="2">
    <location>
        <begin position="558"/>
        <end position="888"/>
    </location>
</feature>
<dbReference type="EMBL" id="BTRK01000001">
    <property type="protein sequence ID" value="GMR34098.1"/>
    <property type="molecule type" value="Genomic_DNA"/>
</dbReference>
<feature type="domain" description="PAZ" evidence="1">
    <location>
        <begin position="285"/>
        <end position="389"/>
    </location>
</feature>
<dbReference type="SUPFAM" id="SSF101690">
    <property type="entry name" value="PAZ domain"/>
    <property type="match status" value="1"/>
</dbReference>
<dbReference type="CDD" id="cd02846">
    <property type="entry name" value="PAZ_argonaute_like"/>
    <property type="match status" value="1"/>
</dbReference>
<dbReference type="AlphaFoldDB" id="A0AAN5C247"/>
<name>A0AAN5C247_9BILA</name>
<dbReference type="Gene3D" id="2.170.260.10">
    <property type="entry name" value="paz domain"/>
    <property type="match status" value="1"/>
</dbReference>
<organism evidence="3 4">
    <name type="scientific">Pristionchus mayeri</name>
    <dbReference type="NCBI Taxonomy" id="1317129"/>
    <lineage>
        <taxon>Eukaryota</taxon>
        <taxon>Metazoa</taxon>
        <taxon>Ecdysozoa</taxon>
        <taxon>Nematoda</taxon>
        <taxon>Chromadorea</taxon>
        <taxon>Rhabditida</taxon>
        <taxon>Rhabditina</taxon>
        <taxon>Diplogasteromorpha</taxon>
        <taxon>Diplogasteroidea</taxon>
        <taxon>Neodiplogasteridae</taxon>
        <taxon>Pristionchus</taxon>
    </lineage>
</organism>
<comment type="caution">
    <text evidence="3">The sequence shown here is derived from an EMBL/GenBank/DDBJ whole genome shotgun (WGS) entry which is preliminary data.</text>
</comment>
<sequence length="936" mass="106583">MDRREVKSEPMDAEAYMDELNKQLEQVRLPKREDYPEEEKHEDGFGRSTWVYLNVFNLQLDKAPPIIYKYDLVFIYTRTRGEEYTLHNALTHANDVARSAKRAALSALCRMMHKTSARQFKPQAIGTHYWRDCCAFDCGSTYYTAVDLPNMNGEIPEEEWKDNDNITAYARSGKGPIRWSLTLVETIPIDGENAKSQSALQFFDVLTTQKMIRSEDIDFKPDAAYLVDGEITNDQKELRKGIVTASRVIGDNICIQMDSKISLFFQEILLLDYIKKYSKKFSEGDLERYLKDRMGSRKLRDELRNLPLRIRHLKARKTFECKGFHNQNALECTFTKTDENGEEFVISVADHFERTHKYRLKYPRLPLVVERKGPEKNSYHPIECLDIVGGIRVSNQKMSREAQDSMIKRACREPRILGQDMDMSRKVAGLDGTNKYMKPFNIQPSTAFAAIQGKVLAKPQLSGMAGQPVDIVDRGNISYTKGNFRFADPAKPSKPITLVTLDSALRESDISQIKEELRRFGGDFGMQIEFANIRDPGLFGGEVERLREFMGKEKSKTSMFFFITREKMDESHNMVKKLEQELGVVTQCLSLQTSQQILSRKRVTEFNVVAKMNQKLGGTIANPEVPPELRSQNPDAFARAQRDWFKDRMFVGLTLSHAGAQSFADRVMGTEVREPTCVGMAFTLKHAGKRTAMSWFQQKRRAIIEDITRHFVRALDIYAESNGGKMPIAIMIWRKGMSEGELKMAVLEMKQVVKAIAIIGKRPGMENYRPTLQCVVCQSNTADRLFYQMNGDTNVPAGTCLEDKATNPDRVEFLIVPHNAIKGTAKAVRCTLVHDQKGTSGRRLQYSEIQSVYHSLCYINGVAASPTRLPVPLADSEKAAVRQMNIFKESMRSGDDSMSMSSGRSGTGLIHDGSEDFFVRLSDQFAHKFRDLQYYA</sequence>
<reference evidence="4" key="1">
    <citation type="submission" date="2022-10" db="EMBL/GenBank/DDBJ databases">
        <title>Genome assembly of Pristionchus species.</title>
        <authorList>
            <person name="Yoshida K."/>
            <person name="Sommer R.J."/>
        </authorList>
    </citation>
    <scope>NUCLEOTIDE SEQUENCE [LARGE SCALE GENOMIC DNA]</scope>
    <source>
        <strain evidence="4">RS5460</strain>
    </source>
</reference>
<dbReference type="PROSITE" id="PS50822">
    <property type="entry name" value="PIWI"/>
    <property type="match status" value="1"/>
</dbReference>
<dbReference type="InterPro" id="IPR003165">
    <property type="entry name" value="Piwi"/>
</dbReference>
<evidence type="ECO:0000259" key="1">
    <source>
        <dbReference type="PROSITE" id="PS50821"/>
    </source>
</evidence>
<proteinExistence type="predicted"/>
<dbReference type="PROSITE" id="PS50821">
    <property type="entry name" value="PAZ"/>
    <property type="match status" value="1"/>
</dbReference>
<keyword evidence="4" id="KW-1185">Reference proteome</keyword>
<evidence type="ECO:0000259" key="2">
    <source>
        <dbReference type="PROSITE" id="PS50822"/>
    </source>
</evidence>
<protein>
    <recommendedName>
        <fullName evidence="5">Piwi domain-containing protein</fullName>
    </recommendedName>
</protein>
<dbReference type="PANTHER" id="PTHR22891">
    <property type="entry name" value="EUKARYOTIC TRANSLATION INITIATION FACTOR 2C"/>
    <property type="match status" value="1"/>
</dbReference>
<dbReference type="InterPro" id="IPR003100">
    <property type="entry name" value="PAZ_dom"/>
</dbReference>
<dbReference type="Pfam" id="PF02170">
    <property type="entry name" value="PAZ"/>
    <property type="match status" value="1"/>
</dbReference>
<evidence type="ECO:0000313" key="4">
    <source>
        <dbReference type="Proteomes" id="UP001328107"/>
    </source>
</evidence>
<dbReference type="Gene3D" id="3.40.50.2300">
    <property type="match status" value="1"/>
</dbReference>